<keyword evidence="8" id="KW-1185">Reference proteome</keyword>
<dbReference type="InterPro" id="IPR004179">
    <property type="entry name" value="Sec63-dom"/>
</dbReference>
<dbReference type="InterPro" id="IPR027417">
    <property type="entry name" value="P-loop_NTPase"/>
</dbReference>
<dbReference type="InterPro" id="IPR050474">
    <property type="entry name" value="Hel308_SKI2-like"/>
</dbReference>
<evidence type="ECO:0000256" key="2">
    <source>
        <dbReference type="ARBA" id="ARBA00022801"/>
    </source>
</evidence>
<dbReference type="InterPro" id="IPR001650">
    <property type="entry name" value="Helicase_C-like"/>
</dbReference>
<evidence type="ECO:0000313" key="8">
    <source>
        <dbReference type="Proteomes" id="UP001556367"/>
    </source>
</evidence>
<dbReference type="EMBL" id="JASNQZ010000012">
    <property type="protein sequence ID" value="KAL0949691.1"/>
    <property type="molecule type" value="Genomic_DNA"/>
</dbReference>
<evidence type="ECO:0000259" key="5">
    <source>
        <dbReference type="PROSITE" id="PS51192"/>
    </source>
</evidence>
<dbReference type="InterPro" id="IPR014756">
    <property type="entry name" value="Ig_E-set"/>
</dbReference>
<dbReference type="InterPro" id="IPR057842">
    <property type="entry name" value="WH_MER3"/>
</dbReference>
<keyword evidence="1" id="KW-0547">Nucleotide-binding</keyword>
<dbReference type="SUPFAM" id="SSF158702">
    <property type="entry name" value="Sec63 N-terminal domain-like"/>
    <property type="match status" value="1"/>
</dbReference>
<dbReference type="SMART" id="SM00490">
    <property type="entry name" value="HELICc"/>
    <property type="match status" value="2"/>
</dbReference>
<dbReference type="PANTHER" id="PTHR47961">
    <property type="entry name" value="DNA POLYMERASE THETA, PUTATIVE (AFU_ORTHOLOGUE AFUA_1G05260)-RELATED"/>
    <property type="match status" value="1"/>
</dbReference>
<dbReference type="PROSITE" id="PS51194">
    <property type="entry name" value="HELICASE_CTER"/>
    <property type="match status" value="1"/>
</dbReference>
<evidence type="ECO:0000256" key="1">
    <source>
        <dbReference type="ARBA" id="ARBA00022741"/>
    </source>
</evidence>
<dbReference type="SUPFAM" id="SSF81296">
    <property type="entry name" value="E set domains"/>
    <property type="match status" value="1"/>
</dbReference>
<sequence>MGKVRMVQSAHAQNLNTKCRRIDSSDVYVATDHEALDEAAHWNSVLDLFEESVDFGAERASAVSSLIAKPNVRSLSGPLRSLLSSSRDNDDISAELVEVVGFDEIELAMELLNHRADAVNELERLESSISRGDHAAPVVQDNNQPHVLSSAASRHRIQQQLEENAARPLTTGVGQAPAEVLPHVYTSSSVAQGSVLSQMGSKYSLPLGTERHQYEEFEEVIIPPSKPVPPKSSERLISVSELDPLARGSFPGYKTLNRIQSIVYPTAYGTNENMLICAPTGAGKTDVAMLTILRVLDQHRLSQSNTEAIGPSSINKHSFKIIYVAPMKALASEIVRKLGKRLRWLSIEVRELTGDMQMTKAEIAQTQIIVTTPEKWDVVTRKPTGEGELASSLKLLIIDEVHLLNEERGAVIETIVARTLRQVESSQSVIRIVGLSATLPNYIDVAEFLCVSRQKGLFYFDSSFRPIPLEQHFLGIRGKPNSPQSRKNLDRVTFQKVSELVHEGHQVMVFVHARKETVKSAISLMESAIAEGVAEDFLCEEHPQWSTFRRSIGESRNKEMKTLFDSGFGIHHAGMLRTDRNMMERMFEARAIKVLCCTATLAWGVNLPAHAVVIKGTQVYDSSKGAFVDLSVLDVLQVFGRAGRPGLETSGEGYICTPEEKLQHYLDAVLSQNPIESQFRGGMIDALNAEVSLGTVANLNDAIQWLGYTYLFVRMRKNPSIYGIPWEAPVDDPQLGSKRAEYVKAAVNKLVNAGMMTIEPQTDAYVITDLGRIAAKFYIRHASIEIFNEKFRPKMTEADVLDMLCKSTEFDQIQVRENELPELGQLRDIIPCDVKGAEYVKESTSGPSAPQRKTGAAGRVLESGKPGFNVTSSGKVNILLQGYISRLPVEDFALVSDAAYAAQNGARIIRALLEIGISRKWANVTAVLLGMSQAIEKRLWPFDQPLKQFQLKSGVFYGLERWADEWSVAQLASLSAVELGELVHLNERHGQAILDAAKQFPTVDITYDLRPLVSDILKITVHVRRAFTWNQKLHGTSEPFWVWVEDHEGTHILQLSHLAFRQTTEVLDVDFLISIPNNEPPPSVTIRFVSDRWMGAEDELQVPLDSVVMPRPFISHTRRLDLPFISLAASRQPVVEGIFGAHVKTLNSIQTQTFWSLIHTQSHALLCAPVGCGKSVMAHIVAWSTIFSSETARVLVVVPRRDQAGEVASDLRALARGSGVTIDGINPPNPLAPRNTRSMQVVTAMHLLGALTNRNPIHPLAGIDLVVCESLELLDPNYELAVSLLRHATQRSPTRFIGFCSSLSDPVDLGAWLGIPTYGLHSFKPSDRDHSLLISTQTFTIPQSAALFKAMIKPAHSAISTAPVDGASIVFVPSRGQCRSVALDLITQCTLQTTTEKAYLPSSASEVLLEDYLARLQDRTLADFLTRGVGFYHEGVPKSDRHLMLRMYAEGIVRVLIVPRASCWSLPVRASVVVVMGTQYFDVEAEGSTPQLRDYSLTDLIRMQSRAVEYAGLGRFYLFCQAESKDSFIRFLNEGLPLESRLLETDDLHRWYDKMRRSKAIQDRQQAVDALSFTFLARRIASNPVYYDCTQGHRDESLSRVVDQLEDAYMASQTAAAST</sequence>
<feature type="domain" description="Helicase C-terminal" evidence="6">
    <location>
        <begin position="488"/>
        <end position="691"/>
    </location>
</feature>
<dbReference type="PROSITE" id="PS51192">
    <property type="entry name" value="HELICASE_ATP_BIND_1"/>
    <property type="match status" value="1"/>
</dbReference>
<name>A0ABR3J2L9_9AGAR</name>
<dbReference type="Pfam" id="PF02889">
    <property type="entry name" value="Sec63"/>
    <property type="match status" value="1"/>
</dbReference>
<keyword evidence="4" id="KW-0067">ATP-binding</keyword>
<dbReference type="CDD" id="cd18020">
    <property type="entry name" value="DEXHc_ASCC3_1"/>
    <property type="match status" value="1"/>
</dbReference>
<dbReference type="SUPFAM" id="SSF52540">
    <property type="entry name" value="P-loop containing nucleoside triphosphate hydrolases"/>
    <property type="match status" value="4"/>
</dbReference>
<dbReference type="PANTHER" id="PTHR47961:SF13">
    <property type="entry name" value="ACTIVATING SIGNAL COINTEGRATOR 1 COMPLEX SUBUNIT 3"/>
    <property type="match status" value="1"/>
</dbReference>
<dbReference type="Gene3D" id="1.10.3380.10">
    <property type="entry name" value="Sec63 N-terminal domain-like domain"/>
    <property type="match status" value="1"/>
</dbReference>
<feature type="domain" description="Helicase ATP-binding" evidence="5">
    <location>
        <begin position="265"/>
        <end position="457"/>
    </location>
</feature>
<evidence type="ECO:0000313" key="7">
    <source>
        <dbReference type="EMBL" id="KAL0949691.1"/>
    </source>
</evidence>
<comment type="caution">
    <text evidence="7">The sequence shown here is derived from an EMBL/GenBank/DDBJ whole genome shotgun (WGS) entry which is preliminary data.</text>
</comment>
<dbReference type="InterPro" id="IPR003593">
    <property type="entry name" value="AAA+_ATPase"/>
</dbReference>
<dbReference type="Pfam" id="PF00270">
    <property type="entry name" value="DEAD"/>
    <property type="match status" value="2"/>
</dbReference>
<proteinExistence type="predicted"/>
<dbReference type="SMART" id="SM00382">
    <property type="entry name" value="AAA"/>
    <property type="match status" value="2"/>
</dbReference>
<evidence type="ECO:0000256" key="3">
    <source>
        <dbReference type="ARBA" id="ARBA00022806"/>
    </source>
</evidence>
<gene>
    <name evidence="7" type="ORF">HGRIS_009728</name>
</gene>
<dbReference type="Gene3D" id="2.60.40.150">
    <property type="entry name" value="C2 domain"/>
    <property type="match status" value="1"/>
</dbReference>
<evidence type="ECO:0000256" key="4">
    <source>
        <dbReference type="ARBA" id="ARBA00022840"/>
    </source>
</evidence>
<dbReference type="InterPro" id="IPR036390">
    <property type="entry name" value="WH_DNA-bd_sf"/>
</dbReference>
<dbReference type="SUPFAM" id="SSF46785">
    <property type="entry name" value="Winged helix' DNA-binding domain"/>
    <property type="match status" value="1"/>
</dbReference>
<dbReference type="InterPro" id="IPR014001">
    <property type="entry name" value="Helicase_ATP-bd"/>
</dbReference>
<organism evidence="7 8">
    <name type="scientific">Hohenbuehelia grisea</name>
    <dbReference type="NCBI Taxonomy" id="104357"/>
    <lineage>
        <taxon>Eukaryota</taxon>
        <taxon>Fungi</taxon>
        <taxon>Dikarya</taxon>
        <taxon>Basidiomycota</taxon>
        <taxon>Agaricomycotina</taxon>
        <taxon>Agaricomycetes</taxon>
        <taxon>Agaricomycetidae</taxon>
        <taxon>Agaricales</taxon>
        <taxon>Pleurotineae</taxon>
        <taxon>Pleurotaceae</taxon>
        <taxon>Hohenbuehelia</taxon>
    </lineage>
</organism>
<dbReference type="Gene3D" id="1.10.10.10">
    <property type="entry name" value="Winged helix-like DNA-binding domain superfamily/Winged helix DNA-binding domain"/>
    <property type="match status" value="2"/>
</dbReference>
<dbReference type="Pfam" id="PF00271">
    <property type="entry name" value="Helicase_C"/>
    <property type="match status" value="1"/>
</dbReference>
<dbReference type="InterPro" id="IPR036388">
    <property type="entry name" value="WH-like_DNA-bd_sf"/>
</dbReference>
<reference evidence="8" key="1">
    <citation type="submission" date="2024-06" db="EMBL/GenBank/DDBJ databases">
        <title>Multi-omics analyses provide insights into the biosynthesis of the anticancer antibiotic pleurotin in Hohenbuehelia grisea.</title>
        <authorList>
            <person name="Weaver J.A."/>
            <person name="Alberti F."/>
        </authorList>
    </citation>
    <scope>NUCLEOTIDE SEQUENCE [LARGE SCALE GENOMIC DNA]</scope>
    <source>
        <strain evidence="8">T-177</strain>
    </source>
</reference>
<dbReference type="SMART" id="SM00487">
    <property type="entry name" value="DEXDc"/>
    <property type="match status" value="2"/>
</dbReference>
<dbReference type="Proteomes" id="UP001556367">
    <property type="component" value="Unassembled WGS sequence"/>
</dbReference>
<keyword evidence="2" id="KW-0378">Hydrolase</keyword>
<dbReference type="Gene3D" id="3.40.50.300">
    <property type="entry name" value="P-loop containing nucleotide triphosphate hydrolases"/>
    <property type="match status" value="4"/>
</dbReference>
<accession>A0ABR3J2L9</accession>
<protein>
    <recommendedName>
        <fullName evidence="9">Sec63-domain-containing protein</fullName>
    </recommendedName>
</protein>
<dbReference type="SMART" id="SM00973">
    <property type="entry name" value="Sec63"/>
    <property type="match status" value="1"/>
</dbReference>
<dbReference type="Pfam" id="PF23445">
    <property type="entry name" value="WHD_SNRNP200"/>
    <property type="match status" value="2"/>
</dbReference>
<dbReference type="CDD" id="cd18795">
    <property type="entry name" value="SF2_C_Ski2"/>
    <property type="match status" value="1"/>
</dbReference>
<evidence type="ECO:0008006" key="9">
    <source>
        <dbReference type="Google" id="ProtNLM"/>
    </source>
</evidence>
<dbReference type="InterPro" id="IPR035892">
    <property type="entry name" value="C2_domain_sf"/>
</dbReference>
<evidence type="ECO:0000259" key="6">
    <source>
        <dbReference type="PROSITE" id="PS51194"/>
    </source>
</evidence>
<keyword evidence="3" id="KW-0347">Helicase</keyword>
<dbReference type="InterPro" id="IPR011545">
    <property type="entry name" value="DEAD/DEAH_box_helicase_dom"/>
</dbReference>